<evidence type="ECO:0000256" key="1">
    <source>
        <dbReference type="SAM" id="Phobius"/>
    </source>
</evidence>
<name>A0A4C2ETR4_9EURY</name>
<feature type="transmembrane region" description="Helical" evidence="1">
    <location>
        <begin position="20"/>
        <end position="38"/>
    </location>
</feature>
<protein>
    <submittedName>
        <fullName evidence="2">Uncharacterized protein</fullName>
    </submittedName>
</protein>
<keyword evidence="1" id="KW-0472">Membrane</keyword>
<dbReference type="InterPro" id="IPR058324">
    <property type="entry name" value="DUF8011"/>
</dbReference>
<dbReference type="RefSeq" id="WP_137685401.1">
    <property type="nucleotide sequence ID" value="NZ_BIXZ01000013.1"/>
</dbReference>
<reference evidence="2 3" key="1">
    <citation type="submission" date="2019-02" db="EMBL/GenBank/DDBJ databases">
        <title>Haloarcula mannanilyticum sp. nov., a mannan degrading haloarchaeon isolated from commercial salt.</title>
        <authorList>
            <person name="Enomoto S."/>
            <person name="Shimane Y."/>
            <person name="Kamekura M."/>
            <person name="Ito T."/>
            <person name="Moriya O."/>
            <person name="Ihara K."/>
            <person name="Takahashi-Ando N."/>
            <person name="Fukushima Y."/>
            <person name="Yoshida Y."/>
            <person name="Usama R."/>
            <person name="Takai K."/>
            <person name="Minegishi H."/>
        </authorList>
    </citation>
    <scope>NUCLEOTIDE SEQUENCE [LARGE SCALE GENOMIC DNA]</scope>
    <source>
        <strain evidence="2 3">MD130-1</strain>
    </source>
</reference>
<evidence type="ECO:0000313" key="2">
    <source>
        <dbReference type="EMBL" id="GCF16013.1"/>
    </source>
</evidence>
<feature type="transmembrane region" description="Helical" evidence="1">
    <location>
        <begin position="44"/>
        <end position="61"/>
    </location>
</feature>
<dbReference type="AlphaFoldDB" id="A0A4C2ETR4"/>
<dbReference type="Pfam" id="PF26041">
    <property type="entry name" value="DUF8011"/>
    <property type="match status" value="1"/>
</dbReference>
<comment type="caution">
    <text evidence="2">The sequence shown here is derived from an EMBL/GenBank/DDBJ whole genome shotgun (WGS) entry which is preliminary data.</text>
</comment>
<sequence>MPSIIQDTVFKEPTGGILALIYLAGALLLIGQYGYYAIITNSAPGNFVLFLGAGFGLSGIAESLPNHQRQAAGVLRLATVIVLLSLLTAIAFAPEFLSL</sequence>
<dbReference type="Proteomes" id="UP000304382">
    <property type="component" value="Unassembled WGS sequence"/>
</dbReference>
<keyword evidence="1" id="KW-1133">Transmembrane helix</keyword>
<dbReference type="OrthoDB" id="351217at2157"/>
<accession>A0A4C2ETR4</accession>
<proteinExistence type="predicted"/>
<evidence type="ECO:0000313" key="3">
    <source>
        <dbReference type="Proteomes" id="UP000304382"/>
    </source>
</evidence>
<gene>
    <name evidence="2" type="ORF">Harman_39480</name>
</gene>
<dbReference type="EMBL" id="BIXZ01000013">
    <property type="protein sequence ID" value="GCF16013.1"/>
    <property type="molecule type" value="Genomic_DNA"/>
</dbReference>
<organism evidence="2 3">
    <name type="scientific">Haloarcula mannanilytica</name>
    <dbReference type="NCBI Taxonomy" id="2509225"/>
    <lineage>
        <taxon>Archaea</taxon>
        <taxon>Methanobacteriati</taxon>
        <taxon>Methanobacteriota</taxon>
        <taxon>Stenosarchaea group</taxon>
        <taxon>Halobacteria</taxon>
        <taxon>Halobacteriales</taxon>
        <taxon>Haloarculaceae</taxon>
        <taxon>Haloarcula</taxon>
    </lineage>
</organism>
<keyword evidence="1" id="KW-0812">Transmembrane</keyword>
<feature type="transmembrane region" description="Helical" evidence="1">
    <location>
        <begin position="73"/>
        <end position="93"/>
    </location>
</feature>
<keyword evidence="3" id="KW-1185">Reference proteome</keyword>